<dbReference type="AlphaFoldDB" id="A0A3A2ZVA9"/>
<dbReference type="PROSITE" id="PS00455">
    <property type="entry name" value="AMP_BINDING"/>
    <property type="match status" value="1"/>
</dbReference>
<dbReference type="GO" id="GO:0005324">
    <property type="term" value="F:long-chain fatty acid transmembrane transporter activity"/>
    <property type="evidence" value="ECO:0007669"/>
    <property type="project" value="TreeGrafter"/>
</dbReference>
<dbReference type="FunFam" id="3.30.300.30:FF:000055">
    <property type="entry name" value="Bifunctional fatty acid transporter/acyl-CoA synthetase (FAT1), putative"/>
    <property type="match status" value="1"/>
</dbReference>
<name>A0A3A2ZVA9_9EURO</name>
<feature type="signal peptide" evidence="3">
    <location>
        <begin position="1"/>
        <end position="17"/>
    </location>
</feature>
<evidence type="ECO:0000256" key="3">
    <source>
        <dbReference type="SAM" id="SignalP"/>
    </source>
</evidence>
<feature type="chain" id="PRO_5017388533" evidence="3">
    <location>
        <begin position="18"/>
        <end position="630"/>
    </location>
</feature>
<comment type="caution">
    <text evidence="5">The sequence shown here is derived from an EMBL/GenBank/DDBJ whole genome shotgun (WGS) entry which is preliminary data.</text>
</comment>
<dbReference type="STRING" id="2070753.A0A3A2ZVA9"/>
<dbReference type="InterPro" id="IPR045851">
    <property type="entry name" value="AMP-bd_C_sf"/>
</dbReference>
<organism evidence="5 6">
    <name type="scientific">Aspergillus sclerotialis</name>
    <dbReference type="NCBI Taxonomy" id="2070753"/>
    <lineage>
        <taxon>Eukaryota</taxon>
        <taxon>Fungi</taxon>
        <taxon>Dikarya</taxon>
        <taxon>Ascomycota</taxon>
        <taxon>Pezizomycotina</taxon>
        <taxon>Eurotiomycetes</taxon>
        <taxon>Eurotiomycetidae</taxon>
        <taxon>Eurotiales</taxon>
        <taxon>Aspergillaceae</taxon>
        <taxon>Aspergillus</taxon>
        <taxon>Aspergillus subgen. Polypaecilum</taxon>
    </lineage>
</organism>
<keyword evidence="3" id="KW-0732">Signal</keyword>
<evidence type="ECO:0000259" key="4">
    <source>
        <dbReference type="Pfam" id="PF00501"/>
    </source>
</evidence>
<dbReference type="GO" id="GO:0005777">
    <property type="term" value="C:peroxisome"/>
    <property type="evidence" value="ECO:0007669"/>
    <property type="project" value="TreeGrafter"/>
</dbReference>
<comment type="similarity">
    <text evidence="1">Belongs to the ATP-dependent AMP-binding enzyme family.</text>
</comment>
<dbReference type="Proteomes" id="UP000266188">
    <property type="component" value="Unassembled WGS sequence"/>
</dbReference>
<proteinExistence type="inferred from homology"/>
<dbReference type="InterPro" id="IPR042099">
    <property type="entry name" value="ANL_N_sf"/>
</dbReference>
<accession>A0A3A2ZVA9</accession>
<evidence type="ECO:0000313" key="5">
    <source>
        <dbReference type="EMBL" id="RJE27062.1"/>
    </source>
</evidence>
<evidence type="ECO:0000256" key="1">
    <source>
        <dbReference type="ARBA" id="ARBA00006432"/>
    </source>
</evidence>
<dbReference type="GO" id="GO:0044539">
    <property type="term" value="P:long-chain fatty acid import into cell"/>
    <property type="evidence" value="ECO:0007669"/>
    <property type="project" value="TreeGrafter"/>
</dbReference>
<dbReference type="Pfam" id="PF00501">
    <property type="entry name" value="AMP-binding"/>
    <property type="match status" value="1"/>
</dbReference>
<dbReference type="InterPro" id="IPR020845">
    <property type="entry name" value="AMP-binding_CS"/>
</dbReference>
<dbReference type="OrthoDB" id="10253869at2759"/>
<dbReference type="InterPro" id="IPR000873">
    <property type="entry name" value="AMP-dep_synth/lig_dom"/>
</dbReference>
<dbReference type="GO" id="GO:0005811">
    <property type="term" value="C:lipid droplet"/>
    <property type="evidence" value="ECO:0007669"/>
    <property type="project" value="TreeGrafter"/>
</dbReference>
<protein>
    <submittedName>
        <fullName evidence="5">Bifunctional fatty acid transporter</fullName>
    </submittedName>
</protein>
<gene>
    <name evidence="5" type="ORF">PHISCL_00647</name>
</gene>
<dbReference type="GO" id="GO:0004467">
    <property type="term" value="F:long-chain fatty acid-CoA ligase activity"/>
    <property type="evidence" value="ECO:0007669"/>
    <property type="project" value="TreeGrafter"/>
</dbReference>
<evidence type="ECO:0000256" key="2">
    <source>
        <dbReference type="ARBA" id="ARBA00022598"/>
    </source>
</evidence>
<keyword evidence="6" id="KW-1185">Reference proteome</keyword>
<sequence length="630" mass="69397">MSAPSMALVSGLSLAVGAYLNAKLSISTDLSSLYHDRSAMKRMGQRIMELGDTTTVYKLLERVVEVHGHGSTDALWFEGKTWSYAQLKDIVDRLAAFLHARDIKASDVVAVFTTNSPEMVVTIYALSKLGAVAGLINTSLRDDTFVHCLNVSRSKFIISTPDISEFVRSDLPHMALNLSSFDGIPTGTTELVTSSELAQFSPTGLAAAKRSVEDLTALIYTSGTTGKPKACGVRNIMVMATSNPLTIDVDNPSKYYPLRTYSPLPLFHGTAYFTGLCASVGNAGTLCLRRKFSASQFFKDVHDSKATRILYIGELCRYLLATPPSPYDRDHACIVASGNGLRGDIWEQFRQRFGVPEIREFYRSTEGVAKFDNHGVGAWGAGKIGFSGPIRRFLEDDVFIVRYDPDTEMPYRDPKTGFCVRASLGEEGEAIGRVRMRGLLTEYLHNEKATEEKLLRDVFQKGDLFQRTGDLVVQDSSGWVKFQDRVGDTFRWKGENVSAGEVRDHICQIDGVHDAVVYGVKLSGYDGQAGAAGITLDDYSPGTENEFMSNLHHVLRKKGVPSYAVPRLVRLTENVATGVTFKQAKGDLVKKGWNPSVDCQGDHLYWLNGSTYEKLDTSSWASIERGDAKL</sequence>
<keyword evidence="2" id="KW-0436">Ligase</keyword>
<reference evidence="6" key="1">
    <citation type="submission" date="2017-02" db="EMBL/GenBank/DDBJ databases">
        <authorList>
            <person name="Tafer H."/>
            <person name="Lopandic K."/>
        </authorList>
    </citation>
    <scope>NUCLEOTIDE SEQUENCE [LARGE SCALE GENOMIC DNA]</scope>
    <source>
        <strain evidence="6">CBS 366.77</strain>
    </source>
</reference>
<dbReference type="Gene3D" id="3.40.50.12780">
    <property type="entry name" value="N-terminal domain of ligase-like"/>
    <property type="match status" value="1"/>
</dbReference>
<evidence type="ECO:0000313" key="6">
    <source>
        <dbReference type="Proteomes" id="UP000266188"/>
    </source>
</evidence>
<dbReference type="Gene3D" id="3.30.300.30">
    <property type="match status" value="1"/>
</dbReference>
<dbReference type="GO" id="GO:0009898">
    <property type="term" value="C:cytoplasmic side of plasma membrane"/>
    <property type="evidence" value="ECO:0007669"/>
    <property type="project" value="TreeGrafter"/>
</dbReference>
<dbReference type="SUPFAM" id="SSF56801">
    <property type="entry name" value="Acetyl-CoA synthetase-like"/>
    <property type="match status" value="1"/>
</dbReference>
<dbReference type="EMBL" id="MVGC01000010">
    <property type="protein sequence ID" value="RJE27062.1"/>
    <property type="molecule type" value="Genomic_DNA"/>
</dbReference>
<dbReference type="PANTHER" id="PTHR43107:SF20">
    <property type="entry name" value="FATTY ACID TRANSPORTER_ACYL-COA SYNTHETASE (FAT1), PUTATIVE (AFU_ORTHOLOGUE AFUA_2G11360)-RELATED"/>
    <property type="match status" value="1"/>
</dbReference>
<dbReference type="PANTHER" id="PTHR43107">
    <property type="entry name" value="LONG-CHAIN FATTY ACID TRANSPORT PROTEIN"/>
    <property type="match status" value="1"/>
</dbReference>
<feature type="domain" description="AMP-dependent synthetase/ligase" evidence="4">
    <location>
        <begin position="67"/>
        <end position="371"/>
    </location>
</feature>